<evidence type="ECO:0000313" key="1">
    <source>
        <dbReference type="EMBL" id="KKB42228.1"/>
    </source>
</evidence>
<accession>A0A0F5I9W4</accession>
<dbReference type="Proteomes" id="UP000031563">
    <property type="component" value="Unassembled WGS sequence"/>
</dbReference>
<comment type="caution">
    <text evidence="1">The sequence shown here is derived from an EMBL/GenBank/DDBJ whole genome shotgun (WGS) entry which is preliminary data.</text>
</comment>
<dbReference type="AlphaFoldDB" id="A0A0F5I9W4"/>
<dbReference type="OrthoDB" id="2404998at2"/>
<accession>A0A0F5I172</accession>
<dbReference type="InterPro" id="IPR036374">
    <property type="entry name" value="OxRdtase_Mopterin-bd_sf"/>
</dbReference>
<protein>
    <recommendedName>
        <fullName evidence="3">Peptidyl-prolyl cis-trans isomerase</fullName>
    </recommendedName>
</protein>
<keyword evidence="2" id="KW-1185">Reference proteome</keyword>
<name>A0A0F5I9W4_BACTR</name>
<organism evidence="1 2">
    <name type="scientific">Bacillus thermotolerans</name>
    <name type="common">Quasibacillus thermotolerans</name>
    <dbReference type="NCBI Taxonomy" id="1221996"/>
    <lineage>
        <taxon>Bacteria</taxon>
        <taxon>Bacillati</taxon>
        <taxon>Bacillota</taxon>
        <taxon>Bacilli</taxon>
        <taxon>Bacillales</taxon>
        <taxon>Bacillaceae</taxon>
        <taxon>Bacillus</taxon>
    </lineage>
</organism>
<dbReference type="SUPFAM" id="SSF56524">
    <property type="entry name" value="Oxidoreductase molybdopterin-binding domain"/>
    <property type="match status" value="1"/>
</dbReference>
<evidence type="ECO:0000313" key="2">
    <source>
        <dbReference type="Proteomes" id="UP000031563"/>
    </source>
</evidence>
<reference evidence="1" key="1">
    <citation type="submission" date="2015-02" db="EMBL/GenBank/DDBJ databases">
        <title>Genome Assembly of Bacillaceae bacterium MTCC 8252.</title>
        <authorList>
            <person name="Verma A."/>
            <person name="Khatri I."/>
            <person name="Mual P."/>
            <person name="Subramanian S."/>
            <person name="Krishnamurthi S."/>
        </authorList>
    </citation>
    <scope>NUCLEOTIDE SEQUENCE [LARGE SCALE GENOMIC DNA]</scope>
    <source>
        <strain evidence="1">MTCC 8252</strain>
    </source>
</reference>
<dbReference type="EMBL" id="JWIR02000012">
    <property type="protein sequence ID" value="KKB42228.1"/>
    <property type="molecule type" value="Genomic_DNA"/>
</dbReference>
<sequence length="166" mass="19062">MEYIMPIKGKVKFPVTLDAGVWIFDDRRIDLDTYFDQPNDSDFLADEEYTKSISKFWDKEIREGAVFPPTIKSEKKFEKTKVLTGTFGVPFKPFLENASPESSAQLLIIETADEEVKLPLERADDIILAFSKEGKPLREDGPVHILFKDGSNRNNPIRFVKGFRIE</sequence>
<dbReference type="STRING" id="1221996.QY95_00077"/>
<proteinExistence type="predicted"/>
<evidence type="ECO:0008006" key="3">
    <source>
        <dbReference type="Google" id="ProtNLM"/>
    </source>
</evidence>
<dbReference type="RefSeq" id="WP_039231876.1">
    <property type="nucleotide sequence ID" value="NZ_JWIR02000012.1"/>
</dbReference>
<gene>
    <name evidence="1" type="ORF">QY95_00077</name>
</gene>